<evidence type="ECO:0000313" key="2">
    <source>
        <dbReference type="Proteomes" id="UP000003604"/>
    </source>
</evidence>
<protein>
    <submittedName>
        <fullName evidence="1">Uncharacterized protein</fullName>
    </submittedName>
</protein>
<reference evidence="1 2" key="1">
    <citation type="submission" date="2009-10" db="EMBL/GenBank/DDBJ databases">
        <authorList>
            <consortium name="Los Alamos National Laboratory (LANL)"/>
            <consortium name="National Microbial Pathogen Data Resource (NMPDR)"/>
            <person name="Saunders E.H."/>
            <person name="Munk A.C."/>
            <person name="Tapia R."/>
            <person name="Green L."/>
            <person name="Rogers Y."/>
            <person name="Detter J.C."/>
            <person name="Bruce D."/>
            <person name="Brettin T.S."/>
            <person name="Colwell R.R."/>
            <person name="Huq A."/>
            <person name="Grim C.J."/>
            <person name="Hasan N.A."/>
            <person name="Bartels D."/>
            <person name="Vonstein V."/>
        </authorList>
    </citation>
    <scope>NUCLEOTIDE SEQUENCE [LARGE SCALE GENOMIC DNA]</scope>
    <source>
        <strain evidence="1 2">CIP 101886</strain>
    </source>
</reference>
<comment type="caution">
    <text evidence="1">The sequence shown here is derived from an EMBL/GenBank/DDBJ whole genome shotgun (WGS) entry which is preliminary data.</text>
</comment>
<proteinExistence type="predicted"/>
<evidence type="ECO:0000313" key="1">
    <source>
        <dbReference type="EMBL" id="EEY72605.1"/>
    </source>
</evidence>
<dbReference type="AlphaFoldDB" id="D0I7I6"/>
<sequence length="50" mass="5593">MFPLSVFGTLLCKQMQDKPQNYTIGHGERNQAQSRFDASLTGIYGAKWTG</sequence>
<keyword evidence="2" id="KW-1185">Reference proteome</keyword>
<organism evidence="1 2">
    <name type="scientific">Grimontia hollisae CIP 101886</name>
    <dbReference type="NCBI Taxonomy" id="675812"/>
    <lineage>
        <taxon>Bacteria</taxon>
        <taxon>Pseudomonadati</taxon>
        <taxon>Pseudomonadota</taxon>
        <taxon>Gammaproteobacteria</taxon>
        <taxon>Vibrionales</taxon>
        <taxon>Vibrionaceae</taxon>
        <taxon>Grimontia</taxon>
    </lineage>
</organism>
<dbReference type="Proteomes" id="UP000003604">
    <property type="component" value="Unassembled WGS sequence"/>
</dbReference>
<dbReference type="EMBL" id="ADAQ01000011">
    <property type="protein sequence ID" value="EEY72605.1"/>
    <property type="molecule type" value="Genomic_DNA"/>
</dbReference>
<name>D0I7I6_GRIHO</name>
<accession>D0I7I6</accession>
<gene>
    <name evidence="1" type="ORF">VHA_001710</name>
</gene>